<keyword evidence="19" id="KW-1185">Reference proteome</keyword>
<evidence type="ECO:0000256" key="7">
    <source>
        <dbReference type="ARBA" id="ARBA00022729"/>
    </source>
</evidence>
<proteinExistence type="inferred from homology"/>
<dbReference type="InterPro" id="IPR049712">
    <property type="entry name" value="Poly_export"/>
</dbReference>
<evidence type="ECO:0000256" key="12">
    <source>
        <dbReference type="ARBA" id="ARBA00023139"/>
    </source>
</evidence>
<accession>A0A2U0SE03</accession>
<keyword evidence="5" id="KW-0762">Sugar transport</keyword>
<keyword evidence="6" id="KW-0812">Transmembrane</keyword>
<keyword evidence="10" id="KW-0626">Porin</keyword>
<dbReference type="AlphaFoldDB" id="A0A2U0SE03"/>
<feature type="domain" description="Polysaccharide export protein N-terminal" evidence="16">
    <location>
        <begin position="68"/>
        <end position="143"/>
    </location>
</feature>
<dbReference type="InterPro" id="IPR054765">
    <property type="entry name" value="SLBB_dom"/>
</dbReference>
<dbReference type="GO" id="GO:0009279">
    <property type="term" value="C:cell outer membrane"/>
    <property type="evidence" value="ECO:0007669"/>
    <property type="project" value="UniProtKB-SubCell"/>
</dbReference>
<keyword evidence="11" id="KW-0472">Membrane</keyword>
<keyword evidence="9" id="KW-0406">Ion transport</keyword>
<evidence type="ECO:0000256" key="3">
    <source>
        <dbReference type="ARBA" id="ARBA00022448"/>
    </source>
</evidence>
<evidence type="ECO:0000256" key="11">
    <source>
        <dbReference type="ARBA" id="ARBA00023136"/>
    </source>
</evidence>
<evidence type="ECO:0000259" key="16">
    <source>
        <dbReference type="Pfam" id="PF02563"/>
    </source>
</evidence>
<keyword evidence="4" id="KW-1134">Transmembrane beta strand</keyword>
<comment type="caution">
    <text evidence="18">The sequence shown here is derived from an EMBL/GenBank/DDBJ whole genome shotgun (WGS) entry which is preliminary data.</text>
</comment>
<gene>
    <name evidence="18" type="ORF">DD559_09610</name>
</gene>
<evidence type="ECO:0000256" key="4">
    <source>
        <dbReference type="ARBA" id="ARBA00022452"/>
    </source>
</evidence>
<dbReference type="Gene3D" id="3.10.560.10">
    <property type="entry name" value="Outer membrane lipoprotein wza domain like"/>
    <property type="match status" value="2"/>
</dbReference>
<feature type="signal peptide" evidence="15">
    <location>
        <begin position="1"/>
        <end position="25"/>
    </location>
</feature>
<dbReference type="Proteomes" id="UP000245890">
    <property type="component" value="Unassembled WGS sequence"/>
</dbReference>
<dbReference type="GO" id="GO:0006811">
    <property type="term" value="P:monoatomic ion transport"/>
    <property type="evidence" value="ECO:0007669"/>
    <property type="project" value="UniProtKB-KW"/>
</dbReference>
<evidence type="ECO:0000256" key="9">
    <source>
        <dbReference type="ARBA" id="ARBA00023065"/>
    </source>
</evidence>
<dbReference type="Pfam" id="PF02563">
    <property type="entry name" value="Poly_export"/>
    <property type="match status" value="1"/>
</dbReference>
<organism evidence="18 19">
    <name type="scientific">Sphingomonas pokkalii</name>
    <dbReference type="NCBI Taxonomy" id="2175090"/>
    <lineage>
        <taxon>Bacteria</taxon>
        <taxon>Pseudomonadati</taxon>
        <taxon>Pseudomonadota</taxon>
        <taxon>Alphaproteobacteria</taxon>
        <taxon>Sphingomonadales</taxon>
        <taxon>Sphingomonadaceae</taxon>
        <taxon>Sphingomonas</taxon>
    </lineage>
</organism>
<keyword evidence="12" id="KW-0564">Palmitate</keyword>
<dbReference type="PANTHER" id="PTHR33619">
    <property type="entry name" value="POLYSACCHARIDE EXPORT PROTEIN GFCE-RELATED"/>
    <property type="match status" value="1"/>
</dbReference>
<evidence type="ECO:0000256" key="6">
    <source>
        <dbReference type="ARBA" id="ARBA00022692"/>
    </source>
</evidence>
<evidence type="ECO:0000256" key="1">
    <source>
        <dbReference type="ARBA" id="ARBA00004571"/>
    </source>
</evidence>
<evidence type="ECO:0000256" key="10">
    <source>
        <dbReference type="ARBA" id="ARBA00023114"/>
    </source>
</evidence>
<sequence>MHDPRRFLIATAMAAVAGLSSHATAQIPNRTLPAPAAARPPVAAPAAPTMPIGQATETAPAAPAGVGAPAGYRIGVDDVIEADVLGQADFKTRARVRADGTITLPYLGAVPVQGETAVSLADKLAARLRAGGYYAKPIVNVEIVTFVSNYVTVLGEVNSAGLQPIDRAYRVSEIIARAGGLRATGAETVVLTRADGTSVKLDYTKLAQGGPDQDPEVKAGDKVFVPEAEKFYIYGQVNAPGVYAIRSEMTLRRALAQGGGLTPSGSSKRVKISRNGQEIKLKMDDPIKPGDVVVVGERLF</sequence>
<dbReference type="GO" id="GO:0015159">
    <property type="term" value="F:polysaccharide transmembrane transporter activity"/>
    <property type="evidence" value="ECO:0007669"/>
    <property type="project" value="InterPro"/>
</dbReference>
<keyword evidence="8" id="KW-0625">Polysaccharide transport</keyword>
<feature type="domain" description="SLBB" evidence="17">
    <location>
        <begin position="151"/>
        <end position="225"/>
    </location>
</feature>
<dbReference type="EMBL" id="QENQ01000001">
    <property type="protein sequence ID" value="PVX29541.1"/>
    <property type="molecule type" value="Genomic_DNA"/>
</dbReference>
<comment type="subcellular location">
    <subcellularLocation>
        <location evidence="1">Cell outer membrane</location>
        <topology evidence="1">Multi-pass membrane protein</topology>
    </subcellularLocation>
</comment>
<evidence type="ECO:0000259" key="17">
    <source>
        <dbReference type="Pfam" id="PF22461"/>
    </source>
</evidence>
<evidence type="ECO:0000313" key="19">
    <source>
        <dbReference type="Proteomes" id="UP000245890"/>
    </source>
</evidence>
<evidence type="ECO:0000256" key="8">
    <source>
        <dbReference type="ARBA" id="ARBA00023047"/>
    </source>
</evidence>
<keyword evidence="3" id="KW-0813">Transport</keyword>
<name>A0A2U0SE03_9SPHN</name>
<keyword evidence="7 15" id="KW-0732">Signal</keyword>
<dbReference type="GO" id="GO:0015288">
    <property type="term" value="F:porin activity"/>
    <property type="evidence" value="ECO:0007669"/>
    <property type="project" value="UniProtKB-KW"/>
</dbReference>
<dbReference type="Pfam" id="PF22461">
    <property type="entry name" value="SLBB_2"/>
    <property type="match status" value="2"/>
</dbReference>
<evidence type="ECO:0000256" key="5">
    <source>
        <dbReference type="ARBA" id="ARBA00022597"/>
    </source>
</evidence>
<feature type="domain" description="SLBB" evidence="17">
    <location>
        <begin position="230"/>
        <end position="288"/>
    </location>
</feature>
<evidence type="ECO:0000256" key="2">
    <source>
        <dbReference type="ARBA" id="ARBA00009450"/>
    </source>
</evidence>
<dbReference type="Gene3D" id="3.30.1950.10">
    <property type="entry name" value="wza like domain"/>
    <property type="match status" value="1"/>
</dbReference>
<protein>
    <submittedName>
        <fullName evidence="18">Polysaccharide transporter</fullName>
    </submittedName>
</protein>
<dbReference type="OrthoDB" id="197007at2"/>
<dbReference type="InterPro" id="IPR003715">
    <property type="entry name" value="Poly_export_N"/>
</dbReference>
<evidence type="ECO:0000256" key="15">
    <source>
        <dbReference type="SAM" id="SignalP"/>
    </source>
</evidence>
<evidence type="ECO:0000313" key="18">
    <source>
        <dbReference type="EMBL" id="PVX29541.1"/>
    </source>
</evidence>
<comment type="similarity">
    <text evidence="2">Belongs to the BexD/CtrA/VexA family.</text>
</comment>
<keyword evidence="13" id="KW-0998">Cell outer membrane</keyword>
<dbReference type="PANTHER" id="PTHR33619:SF3">
    <property type="entry name" value="POLYSACCHARIDE EXPORT PROTEIN GFCE-RELATED"/>
    <property type="match status" value="1"/>
</dbReference>
<evidence type="ECO:0000256" key="13">
    <source>
        <dbReference type="ARBA" id="ARBA00023237"/>
    </source>
</evidence>
<reference evidence="18 19" key="1">
    <citation type="submission" date="2018-05" db="EMBL/GenBank/DDBJ databases">
        <title>Description of Sphingomonas pokkalii sp nov, isolated from the rhizosphere of saline tolerant pokkali rice and its draft genome analysis.</title>
        <authorList>
            <person name="Menon R."/>
            <person name="Kumari S."/>
            <person name="Rameshkumar N."/>
        </authorList>
    </citation>
    <scope>NUCLEOTIDE SEQUENCE [LARGE SCALE GENOMIC DNA]</scope>
    <source>
        <strain evidence="18 19">L3B27</strain>
    </source>
</reference>
<evidence type="ECO:0000256" key="14">
    <source>
        <dbReference type="ARBA" id="ARBA00023288"/>
    </source>
</evidence>
<dbReference type="GO" id="GO:0046930">
    <property type="term" value="C:pore complex"/>
    <property type="evidence" value="ECO:0007669"/>
    <property type="project" value="UniProtKB-KW"/>
</dbReference>
<feature type="chain" id="PRO_5015537846" evidence="15">
    <location>
        <begin position="26"/>
        <end position="300"/>
    </location>
</feature>
<keyword evidence="14" id="KW-0449">Lipoprotein</keyword>